<dbReference type="SUPFAM" id="SSF56784">
    <property type="entry name" value="HAD-like"/>
    <property type="match status" value="1"/>
</dbReference>
<dbReference type="GO" id="GO:0005975">
    <property type="term" value="P:carbohydrate metabolic process"/>
    <property type="evidence" value="ECO:0007669"/>
    <property type="project" value="InterPro"/>
</dbReference>
<dbReference type="InterPro" id="IPR036412">
    <property type="entry name" value="HAD-like_sf"/>
</dbReference>
<dbReference type="EMBL" id="UINC01146378">
    <property type="protein sequence ID" value="SVD37070.1"/>
    <property type="molecule type" value="Genomic_DNA"/>
</dbReference>
<evidence type="ECO:0000313" key="1">
    <source>
        <dbReference type="EMBL" id="SVD37070.1"/>
    </source>
</evidence>
<organism evidence="1">
    <name type="scientific">marine metagenome</name>
    <dbReference type="NCBI Taxonomy" id="408172"/>
    <lineage>
        <taxon>unclassified sequences</taxon>
        <taxon>metagenomes</taxon>
        <taxon>ecological metagenomes</taxon>
    </lineage>
</organism>
<accession>A0A382US76</accession>
<dbReference type="AlphaFoldDB" id="A0A382US76"/>
<gene>
    <name evidence="1" type="ORF">METZ01_LOCUS389924</name>
</gene>
<dbReference type="Pfam" id="PF13242">
    <property type="entry name" value="Hydrolase_like"/>
    <property type="match status" value="1"/>
</dbReference>
<sequence length="113" mass="13159">EELLNDGIEILDIYICPHHWNENCDCRKPQPGMFFKASNDWQFRLDQALFIGDDYRDCQASYNAGCNSVLIGNISEIDKLLDHERPIYVNKRLSDCISNILDFFNLNNNNDNN</sequence>
<evidence type="ECO:0008006" key="2">
    <source>
        <dbReference type="Google" id="ProtNLM"/>
    </source>
</evidence>
<dbReference type="PANTHER" id="PTHR42891:SF1">
    <property type="entry name" value="D-GLYCERO-BETA-D-MANNO-HEPTOSE-1,7-BISPHOSPHATE 7-PHOSPHATASE"/>
    <property type="match status" value="1"/>
</dbReference>
<dbReference type="GO" id="GO:0016791">
    <property type="term" value="F:phosphatase activity"/>
    <property type="evidence" value="ECO:0007669"/>
    <property type="project" value="InterPro"/>
</dbReference>
<dbReference type="InterPro" id="IPR004446">
    <property type="entry name" value="Heptose_bisP_phosphatase"/>
</dbReference>
<proteinExistence type="predicted"/>
<feature type="non-terminal residue" evidence="1">
    <location>
        <position position="1"/>
    </location>
</feature>
<name>A0A382US76_9ZZZZ</name>
<dbReference type="InterPro" id="IPR023214">
    <property type="entry name" value="HAD_sf"/>
</dbReference>
<protein>
    <recommendedName>
        <fullName evidence="2">D,D-heptose 1,7-bisphosphate phosphatase</fullName>
    </recommendedName>
</protein>
<dbReference type="PANTHER" id="PTHR42891">
    <property type="entry name" value="D-GLYCERO-BETA-D-MANNO-HEPTOSE-1,7-BISPHOSPHATE 7-PHOSPHATASE"/>
    <property type="match status" value="1"/>
</dbReference>
<reference evidence="1" key="1">
    <citation type="submission" date="2018-05" db="EMBL/GenBank/DDBJ databases">
        <authorList>
            <person name="Lanie J.A."/>
            <person name="Ng W.-L."/>
            <person name="Kazmierczak K.M."/>
            <person name="Andrzejewski T.M."/>
            <person name="Davidsen T.M."/>
            <person name="Wayne K.J."/>
            <person name="Tettelin H."/>
            <person name="Glass J.I."/>
            <person name="Rusch D."/>
            <person name="Podicherti R."/>
            <person name="Tsui H.-C.T."/>
            <person name="Winkler M.E."/>
        </authorList>
    </citation>
    <scope>NUCLEOTIDE SEQUENCE</scope>
</reference>
<dbReference type="Gene3D" id="3.40.50.1000">
    <property type="entry name" value="HAD superfamily/HAD-like"/>
    <property type="match status" value="1"/>
</dbReference>